<dbReference type="InterPro" id="IPR039536">
    <property type="entry name" value="TetR_C_Proteobacteria"/>
</dbReference>
<dbReference type="Pfam" id="PF14246">
    <property type="entry name" value="TetR_C_7"/>
    <property type="match status" value="1"/>
</dbReference>
<dbReference type="PROSITE" id="PS50977">
    <property type="entry name" value="HTH_TETR_2"/>
    <property type="match status" value="1"/>
</dbReference>
<dbReference type="Proteomes" id="UP000304880">
    <property type="component" value="Unassembled WGS sequence"/>
</dbReference>
<dbReference type="SUPFAM" id="SSF48498">
    <property type="entry name" value="Tetracyclin repressor-like, C-terminal domain"/>
    <property type="match status" value="1"/>
</dbReference>
<dbReference type="PANTHER" id="PTHR30055">
    <property type="entry name" value="HTH-TYPE TRANSCRIPTIONAL REGULATOR RUTR"/>
    <property type="match status" value="1"/>
</dbReference>
<dbReference type="Gene3D" id="1.10.357.10">
    <property type="entry name" value="Tetracycline Repressor, domain 2"/>
    <property type="match status" value="1"/>
</dbReference>
<evidence type="ECO:0000256" key="2">
    <source>
        <dbReference type="ARBA" id="ARBA00023125"/>
    </source>
</evidence>
<proteinExistence type="predicted"/>
<dbReference type="InterPro" id="IPR036271">
    <property type="entry name" value="Tet_transcr_reg_TetR-rel_C_sf"/>
</dbReference>
<dbReference type="Pfam" id="PF00440">
    <property type="entry name" value="TetR_N"/>
    <property type="match status" value="1"/>
</dbReference>
<dbReference type="InterPro" id="IPR050109">
    <property type="entry name" value="HTH-type_TetR-like_transc_reg"/>
</dbReference>
<keyword evidence="3" id="KW-0804">Transcription</keyword>
<feature type="domain" description="HTH tetR-type" evidence="5">
    <location>
        <begin position="17"/>
        <end position="77"/>
    </location>
</feature>
<evidence type="ECO:0000313" key="6">
    <source>
        <dbReference type="EMBL" id="TNH38823.1"/>
    </source>
</evidence>
<dbReference type="Gene3D" id="1.10.10.60">
    <property type="entry name" value="Homeodomain-like"/>
    <property type="match status" value="1"/>
</dbReference>
<evidence type="ECO:0000313" key="7">
    <source>
        <dbReference type="Proteomes" id="UP000304880"/>
    </source>
</evidence>
<name>A0A5C4R4B5_9RHOB</name>
<dbReference type="GO" id="GO:0003700">
    <property type="term" value="F:DNA-binding transcription factor activity"/>
    <property type="evidence" value="ECO:0007669"/>
    <property type="project" value="TreeGrafter"/>
</dbReference>
<evidence type="ECO:0000256" key="4">
    <source>
        <dbReference type="PROSITE-ProRule" id="PRU00335"/>
    </source>
</evidence>
<dbReference type="RefSeq" id="WP_139598956.1">
    <property type="nucleotide sequence ID" value="NZ_VDDC01000023.1"/>
</dbReference>
<keyword evidence="2 4" id="KW-0238">DNA-binding</keyword>
<dbReference type="SUPFAM" id="SSF46689">
    <property type="entry name" value="Homeodomain-like"/>
    <property type="match status" value="1"/>
</dbReference>
<dbReference type="EMBL" id="VDDC01000023">
    <property type="protein sequence ID" value="TNH38823.1"/>
    <property type="molecule type" value="Genomic_DNA"/>
</dbReference>
<keyword evidence="7" id="KW-1185">Reference proteome</keyword>
<feature type="DNA-binding region" description="H-T-H motif" evidence="4">
    <location>
        <begin position="40"/>
        <end position="59"/>
    </location>
</feature>
<dbReference type="GO" id="GO:0000976">
    <property type="term" value="F:transcription cis-regulatory region binding"/>
    <property type="evidence" value="ECO:0007669"/>
    <property type="project" value="TreeGrafter"/>
</dbReference>
<accession>A0A5C4R4B5</accession>
<dbReference type="InterPro" id="IPR001647">
    <property type="entry name" value="HTH_TetR"/>
</dbReference>
<evidence type="ECO:0000256" key="1">
    <source>
        <dbReference type="ARBA" id="ARBA00023015"/>
    </source>
</evidence>
<evidence type="ECO:0000259" key="5">
    <source>
        <dbReference type="PROSITE" id="PS50977"/>
    </source>
</evidence>
<dbReference type="AlphaFoldDB" id="A0A5C4R4B5"/>
<dbReference type="PANTHER" id="PTHR30055:SF234">
    <property type="entry name" value="HTH-TYPE TRANSCRIPTIONAL REGULATOR BETI"/>
    <property type="match status" value="1"/>
</dbReference>
<protein>
    <submittedName>
        <fullName evidence="6">TetR/AcrR family transcriptional regulator</fullName>
    </submittedName>
</protein>
<comment type="caution">
    <text evidence="6">The sequence shown here is derived from an EMBL/GenBank/DDBJ whole genome shotgun (WGS) entry which is preliminary data.</text>
</comment>
<organism evidence="6 7">
    <name type="scientific">Paracoccus haeundaensis</name>
    <dbReference type="NCBI Taxonomy" id="225362"/>
    <lineage>
        <taxon>Bacteria</taxon>
        <taxon>Pseudomonadati</taxon>
        <taxon>Pseudomonadota</taxon>
        <taxon>Alphaproteobacteria</taxon>
        <taxon>Rhodobacterales</taxon>
        <taxon>Paracoccaceae</taxon>
        <taxon>Paracoccus</taxon>
    </lineage>
</organism>
<keyword evidence="1" id="KW-0805">Transcription regulation</keyword>
<reference evidence="6 7" key="1">
    <citation type="submission" date="2019-06" db="EMBL/GenBank/DDBJ databases">
        <authorList>
            <person name="Li J."/>
        </authorList>
    </citation>
    <scope>NUCLEOTIDE SEQUENCE [LARGE SCALE GENOMIC DNA]</scope>
    <source>
        <strain evidence="6 7">CGMCC 1.8012</strain>
    </source>
</reference>
<sequence length="210" mass="23836">MQLKKRASKTPKELNQEIKIDQIRHGFVKVFMRDGYAGASVDDISREAKTSKATMYKYFPDKSYMFIDMLEITMAQAFSGKAFKRLLDEPPKVVLAKILYDLAEWSTSEPRPSLLRLVVSEVERFPQGAQDYASGIARNVTEPLKSIIDKWIVTGEIKHHNIDDSAFQLSTLVMAQAQYPIMLGLERLGNAQLVRISNEAAELFLSRYGI</sequence>
<gene>
    <name evidence="6" type="ORF">FHD67_13205</name>
</gene>
<dbReference type="InterPro" id="IPR009057">
    <property type="entry name" value="Homeodomain-like_sf"/>
</dbReference>
<evidence type="ECO:0000256" key="3">
    <source>
        <dbReference type="ARBA" id="ARBA00023163"/>
    </source>
</evidence>